<name>M0BGF9_9EURY</name>
<dbReference type="OrthoDB" id="11236at2157"/>
<dbReference type="AlphaFoldDB" id="M0BGF9"/>
<dbReference type="GO" id="GO:0016787">
    <property type="term" value="F:hydrolase activity"/>
    <property type="evidence" value="ECO:0007669"/>
    <property type="project" value="UniProtKB-KW"/>
</dbReference>
<evidence type="ECO:0000313" key="3">
    <source>
        <dbReference type="EMBL" id="ELZ09517.1"/>
    </source>
</evidence>
<organism evidence="3 4">
    <name type="scientific">Halovivax asiaticus JCM 14624</name>
    <dbReference type="NCBI Taxonomy" id="1227490"/>
    <lineage>
        <taxon>Archaea</taxon>
        <taxon>Methanobacteriati</taxon>
        <taxon>Methanobacteriota</taxon>
        <taxon>Stenosarchaea group</taxon>
        <taxon>Halobacteria</taxon>
        <taxon>Halobacteriales</taxon>
        <taxon>Natrialbaceae</taxon>
        <taxon>Halovivax</taxon>
    </lineage>
</organism>
<gene>
    <name evidence="3" type="ORF">C479_11885</name>
</gene>
<comment type="caution">
    <text evidence="3">The sequence shown here is derived from an EMBL/GenBank/DDBJ whole genome shotgun (WGS) entry which is preliminary data.</text>
</comment>
<dbReference type="EMBL" id="AOIQ01000017">
    <property type="protein sequence ID" value="ELZ09517.1"/>
    <property type="molecule type" value="Genomic_DNA"/>
</dbReference>
<proteinExistence type="predicted"/>
<evidence type="ECO:0000256" key="1">
    <source>
        <dbReference type="ARBA" id="ARBA00022801"/>
    </source>
</evidence>
<feature type="region of interest" description="Disordered" evidence="2">
    <location>
        <begin position="52"/>
        <end position="71"/>
    </location>
</feature>
<feature type="compositionally biased region" description="Polar residues" evidence="2">
    <location>
        <begin position="1"/>
        <end position="10"/>
    </location>
</feature>
<sequence>MNSNANSTEASRPGDETASATRRDVLRVAGATTVASAIASVVPATTAAQSDDIREIDFRDGTPPVSDGPQGRTEVVFHAHGYTQSGNSVDEAAQFRSNARELGYGGTVAAVTWDDFGFPGTAEGNARDTGDAFAGWLQDFRAENPETTIRLLGYSMGGIVVMEAVAGIDGAFTLANADTIGSYEVSSAPCEGAGFYDAIANSCEGMHNYWSANDWIARLGSAGGASCTDSETPTNYHDVDVSEFVASHSDYKASPGCIQAILDNY</sequence>
<accession>M0BGF9</accession>
<dbReference type="InterPro" id="IPR000675">
    <property type="entry name" value="Cutinase/axe"/>
</dbReference>
<feature type="region of interest" description="Disordered" evidence="2">
    <location>
        <begin position="1"/>
        <end position="22"/>
    </location>
</feature>
<evidence type="ECO:0008006" key="5">
    <source>
        <dbReference type="Google" id="ProtNLM"/>
    </source>
</evidence>
<evidence type="ECO:0000256" key="2">
    <source>
        <dbReference type="SAM" id="MobiDB-lite"/>
    </source>
</evidence>
<keyword evidence="1" id="KW-0378">Hydrolase</keyword>
<dbReference type="InterPro" id="IPR006311">
    <property type="entry name" value="TAT_signal"/>
</dbReference>
<dbReference type="RefSeq" id="WP_007702704.1">
    <property type="nucleotide sequence ID" value="NZ_AOIQ01000017.1"/>
</dbReference>
<protein>
    <recommendedName>
        <fullName evidence="5">Serine aminopeptidase S33 domain-containing protein</fullName>
    </recommendedName>
</protein>
<reference evidence="3 4" key="1">
    <citation type="journal article" date="2014" name="PLoS Genet.">
        <title>Phylogenetically driven sequencing of extremely halophilic archaea reveals strategies for static and dynamic osmo-response.</title>
        <authorList>
            <person name="Becker E.A."/>
            <person name="Seitzer P.M."/>
            <person name="Tritt A."/>
            <person name="Larsen D."/>
            <person name="Krusor M."/>
            <person name="Yao A.I."/>
            <person name="Wu D."/>
            <person name="Madern D."/>
            <person name="Eisen J.A."/>
            <person name="Darling A.E."/>
            <person name="Facciotti M.T."/>
        </authorList>
    </citation>
    <scope>NUCLEOTIDE SEQUENCE [LARGE SCALE GENOMIC DNA]</scope>
    <source>
        <strain evidence="3 4">JCM 14624</strain>
    </source>
</reference>
<dbReference type="Proteomes" id="UP000011560">
    <property type="component" value="Unassembled WGS sequence"/>
</dbReference>
<dbReference type="SUPFAM" id="SSF53474">
    <property type="entry name" value="alpha/beta-Hydrolases"/>
    <property type="match status" value="1"/>
</dbReference>
<dbReference type="InterPro" id="IPR029058">
    <property type="entry name" value="AB_hydrolase_fold"/>
</dbReference>
<evidence type="ECO:0000313" key="4">
    <source>
        <dbReference type="Proteomes" id="UP000011560"/>
    </source>
</evidence>
<dbReference type="Gene3D" id="3.40.50.1820">
    <property type="entry name" value="alpha/beta hydrolase"/>
    <property type="match status" value="1"/>
</dbReference>
<keyword evidence="4" id="KW-1185">Reference proteome</keyword>
<dbReference type="PROSITE" id="PS51318">
    <property type="entry name" value="TAT"/>
    <property type="match status" value="1"/>
</dbReference>
<dbReference type="Pfam" id="PF01083">
    <property type="entry name" value="Cutinase"/>
    <property type="match status" value="1"/>
</dbReference>